<dbReference type="KEGG" id="tpi:TREPR_1458"/>
<dbReference type="HOGENOM" id="CLU_911961_0_0_12"/>
<dbReference type="Proteomes" id="UP000009223">
    <property type="component" value="Chromosome"/>
</dbReference>
<protein>
    <recommendedName>
        <fullName evidence="2">Water stress and hypersensitive response domain-containing protein</fullName>
    </recommendedName>
</protein>
<dbReference type="STRING" id="545694.TREPR_1458"/>
<reference evidence="4" key="1">
    <citation type="submission" date="2009-12" db="EMBL/GenBank/DDBJ databases">
        <title>Complete sequence of Treponema primitia strain ZAS-2.</title>
        <authorList>
            <person name="Tetu S.G."/>
            <person name="Matson E."/>
            <person name="Ren Q."/>
            <person name="Seshadri R."/>
            <person name="Elbourne L."/>
            <person name="Hassan K.A."/>
            <person name="Durkin A."/>
            <person name="Radune D."/>
            <person name="Mohamoud Y."/>
            <person name="Shay R."/>
            <person name="Jin S."/>
            <person name="Zhang X."/>
            <person name="Lucey K."/>
            <person name="Ballor N.R."/>
            <person name="Ottesen E."/>
            <person name="Rosenthal R."/>
            <person name="Allen A."/>
            <person name="Leadbetter J.R."/>
            <person name="Paulsen I.T."/>
        </authorList>
    </citation>
    <scope>NUCLEOTIDE SEQUENCE [LARGE SCALE GENOMIC DNA]</scope>
    <source>
        <strain evidence="4">ATCC BAA-887 / DSM 12427 / ZAS-2</strain>
    </source>
</reference>
<dbReference type="InterPro" id="IPR013990">
    <property type="entry name" value="WHy-dom"/>
</dbReference>
<dbReference type="SUPFAM" id="SSF117070">
    <property type="entry name" value="LEA14-like"/>
    <property type="match status" value="2"/>
</dbReference>
<dbReference type="InterPro" id="IPR004864">
    <property type="entry name" value="LEA_2"/>
</dbReference>
<evidence type="ECO:0000259" key="2">
    <source>
        <dbReference type="SMART" id="SM00769"/>
    </source>
</evidence>
<feature type="signal peptide" evidence="1">
    <location>
        <begin position="1"/>
        <end position="25"/>
    </location>
</feature>
<dbReference type="GO" id="GO:0009269">
    <property type="term" value="P:response to desiccation"/>
    <property type="evidence" value="ECO:0007669"/>
    <property type="project" value="InterPro"/>
</dbReference>
<keyword evidence="1" id="KW-0732">Signal</keyword>
<proteinExistence type="predicted"/>
<evidence type="ECO:0000313" key="3">
    <source>
        <dbReference type="EMBL" id="AEF85056.1"/>
    </source>
</evidence>
<reference evidence="3 4" key="2">
    <citation type="journal article" date="2011" name="ISME J.">
        <title>RNA-seq reveals cooperative metabolic interactions between two termite-gut spirochete species in co-culture.</title>
        <authorList>
            <person name="Rosenthal A.Z."/>
            <person name="Matson E.G."/>
            <person name="Eldar A."/>
            <person name="Leadbetter J.R."/>
        </authorList>
    </citation>
    <scope>NUCLEOTIDE SEQUENCE [LARGE SCALE GENOMIC DNA]</scope>
    <source>
        <strain evidence="4">ATCC BAA-887 / DSM 12427 / ZAS-2</strain>
    </source>
</reference>
<name>F5YQ41_TREPZ</name>
<organism evidence="3 4">
    <name type="scientific">Treponema primitia (strain ATCC BAA-887 / DSM 12427 / ZAS-2)</name>
    <dbReference type="NCBI Taxonomy" id="545694"/>
    <lineage>
        <taxon>Bacteria</taxon>
        <taxon>Pseudomonadati</taxon>
        <taxon>Spirochaetota</taxon>
        <taxon>Spirochaetia</taxon>
        <taxon>Spirochaetales</taxon>
        <taxon>Treponemataceae</taxon>
        <taxon>Treponema</taxon>
    </lineage>
</organism>
<dbReference type="Gene3D" id="2.60.40.1820">
    <property type="match status" value="1"/>
</dbReference>
<dbReference type="EMBL" id="CP001843">
    <property type="protein sequence ID" value="AEF85056.1"/>
    <property type="molecule type" value="Genomic_DNA"/>
</dbReference>
<gene>
    <name evidence="3" type="ordered locus">TREPR_1458</name>
</gene>
<keyword evidence="4" id="KW-1185">Reference proteome</keyword>
<dbReference type="SMART" id="SM00769">
    <property type="entry name" value="WHy"/>
    <property type="match status" value="1"/>
</dbReference>
<dbReference type="AlphaFoldDB" id="F5YQ41"/>
<evidence type="ECO:0000313" key="4">
    <source>
        <dbReference type="Proteomes" id="UP000009223"/>
    </source>
</evidence>
<dbReference type="eggNOG" id="ENOG5031T6A">
    <property type="taxonomic scope" value="Bacteria"/>
</dbReference>
<feature type="chain" id="PRO_5003330002" description="Water stress and hypersensitive response domain-containing protein" evidence="1">
    <location>
        <begin position="26"/>
        <end position="286"/>
    </location>
</feature>
<dbReference type="Pfam" id="PF03168">
    <property type="entry name" value="LEA_2"/>
    <property type="match status" value="1"/>
</dbReference>
<accession>F5YQ41</accession>
<sequence>MWGMKKWLFPLVGAFLLCISCATKAPPPEEPQARLSLGFDHIEALSPEDITLFFAVEGENPRSSALDISLGEWELFLNGAKVEKGIAVSLDKGTLEALSSGTVPLSIHLGGEALALPDKSGFIEYNAGITLSLILHYQGGESLREQVSTEIDFPRIQIPEFTISSMAVVQAELINTRFKVRLRIDNPNNFPLELSSFAYELYGAGRYWAEGKETKVMPIPPQGSAERDLYLLMNFINMKREVLDQVIAMRNVRYRFTGDVLVGTGIEYLPRFTMSFDRSGDSPVIQ</sequence>
<feature type="domain" description="Water stress and hypersensitive response" evidence="2">
    <location>
        <begin position="161"/>
        <end position="281"/>
    </location>
</feature>
<evidence type="ECO:0000256" key="1">
    <source>
        <dbReference type="SAM" id="SignalP"/>
    </source>
</evidence>